<feature type="signal peptide" evidence="2">
    <location>
        <begin position="1"/>
        <end position="26"/>
    </location>
</feature>
<dbReference type="SMART" id="SM00062">
    <property type="entry name" value="PBPb"/>
    <property type="match status" value="1"/>
</dbReference>
<gene>
    <name evidence="4" type="ORF">GCM10023220_61730</name>
</gene>
<dbReference type="Gene3D" id="3.40.190.10">
    <property type="entry name" value="Periplasmic binding protein-like II"/>
    <property type="match status" value="2"/>
</dbReference>
<dbReference type="Pfam" id="PF00497">
    <property type="entry name" value="SBP_bac_3"/>
    <property type="match status" value="1"/>
</dbReference>
<evidence type="ECO:0000313" key="4">
    <source>
        <dbReference type="EMBL" id="GAA4820383.1"/>
    </source>
</evidence>
<keyword evidence="1 2" id="KW-0732">Signal</keyword>
<name>A0ABP9CWU2_9ACTN</name>
<evidence type="ECO:0000313" key="5">
    <source>
        <dbReference type="Proteomes" id="UP001501265"/>
    </source>
</evidence>
<feature type="domain" description="Solute-binding protein family 3/N-terminal" evidence="3">
    <location>
        <begin position="85"/>
        <end position="319"/>
    </location>
</feature>
<protein>
    <submittedName>
        <fullName evidence="4">ABC transporter substrate-binding protein</fullName>
    </submittedName>
</protein>
<proteinExistence type="predicted"/>
<sequence>MTAPTIPAVPAAAIVRRSAAAAFALAAVLVLGACGDPSEGGTAEIAAASGDKTKINLSPDQNRVTTEKVASIAAQVPERIRKRGTLEVVASSTSAAPLGFFATDNKTVIGVEPDIASLVADVLGLKLHINTVSWENIFVGLDSAKYDVGFSNITVTEERKEKYDFATYRQDNLGFEAKKGSGFEFTGNAADLAGLTVAVSSGTNQEKLLVDWNEENEKAGREPIDIKYYQTESDTYLALQSGRVDVYLGPNPSAAYHAATSGKTEVVGTYSGAGATLQGLIAATTKKDSGLAEPLADALDEVIDNGTYGKVLKRWGLSDEAVEKSEINPPGLPKTD</sequence>
<organism evidence="4 5">
    <name type="scientific">Streptomyces ziwulingensis</name>
    <dbReference type="NCBI Taxonomy" id="1045501"/>
    <lineage>
        <taxon>Bacteria</taxon>
        <taxon>Bacillati</taxon>
        <taxon>Actinomycetota</taxon>
        <taxon>Actinomycetes</taxon>
        <taxon>Kitasatosporales</taxon>
        <taxon>Streptomycetaceae</taxon>
        <taxon>Streptomyces</taxon>
    </lineage>
</organism>
<evidence type="ECO:0000256" key="1">
    <source>
        <dbReference type="ARBA" id="ARBA00022729"/>
    </source>
</evidence>
<keyword evidence="5" id="KW-1185">Reference proteome</keyword>
<dbReference type="EMBL" id="BAABIG010000080">
    <property type="protein sequence ID" value="GAA4820383.1"/>
    <property type="molecule type" value="Genomic_DNA"/>
</dbReference>
<evidence type="ECO:0000256" key="2">
    <source>
        <dbReference type="SAM" id="SignalP"/>
    </source>
</evidence>
<dbReference type="CDD" id="cd01004">
    <property type="entry name" value="PBP2_MidA_like"/>
    <property type="match status" value="1"/>
</dbReference>
<dbReference type="InterPro" id="IPR001638">
    <property type="entry name" value="Solute-binding_3/MltF_N"/>
</dbReference>
<feature type="chain" id="PRO_5045236471" evidence="2">
    <location>
        <begin position="27"/>
        <end position="336"/>
    </location>
</feature>
<comment type="caution">
    <text evidence="4">The sequence shown here is derived from an EMBL/GenBank/DDBJ whole genome shotgun (WGS) entry which is preliminary data.</text>
</comment>
<dbReference type="PANTHER" id="PTHR35936:SF17">
    <property type="entry name" value="ARGININE-BINDING EXTRACELLULAR PROTEIN ARTP"/>
    <property type="match status" value="1"/>
</dbReference>
<dbReference type="SUPFAM" id="SSF53850">
    <property type="entry name" value="Periplasmic binding protein-like II"/>
    <property type="match status" value="1"/>
</dbReference>
<reference evidence="5" key="1">
    <citation type="journal article" date="2019" name="Int. J. Syst. Evol. Microbiol.">
        <title>The Global Catalogue of Microorganisms (GCM) 10K type strain sequencing project: providing services to taxonomists for standard genome sequencing and annotation.</title>
        <authorList>
            <consortium name="The Broad Institute Genomics Platform"/>
            <consortium name="The Broad Institute Genome Sequencing Center for Infectious Disease"/>
            <person name="Wu L."/>
            <person name="Ma J."/>
        </authorList>
    </citation>
    <scope>NUCLEOTIDE SEQUENCE [LARGE SCALE GENOMIC DNA]</scope>
    <source>
        <strain evidence="5">JCM 18081</strain>
    </source>
</reference>
<evidence type="ECO:0000259" key="3">
    <source>
        <dbReference type="SMART" id="SM00062"/>
    </source>
</evidence>
<dbReference type="RefSeq" id="WP_345623915.1">
    <property type="nucleotide sequence ID" value="NZ_BAABIG010000080.1"/>
</dbReference>
<dbReference type="Proteomes" id="UP001501265">
    <property type="component" value="Unassembled WGS sequence"/>
</dbReference>
<accession>A0ABP9CWU2</accession>
<dbReference type="PANTHER" id="PTHR35936">
    <property type="entry name" value="MEMBRANE-BOUND LYTIC MUREIN TRANSGLYCOSYLASE F"/>
    <property type="match status" value="1"/>
</dbReference>